<dbReference type="GeneID" id="83604523"/>
<dbReference type="STRING" id="1234679.BN424_120"/>
<dbReference type="Proteomes" id="UP000000212">
    <property type="component" value="Chromosome"/>
</dbReference>
<accession>K8ECY4</accession>
<dbReference type="InterPro" id="IPR027994">
    <property type="entry name" value="WxL_dom"/>
</dbReference>
<evidence type="ECO:0000256" key="1">
    <source>
        <dbReference type="SAM" id="SignalP"/>
    </source>
</evidence>
<reference evidence="4" key="1">
    <citation type="journal article" date="2013" name="Genome Announc.">
        <title>Complete Chromosome Sequence of Carnobacterium maltaromaticum LMA 28.</title>
        <authorList>
            <person name="Cailliez-Grimal C."/>
            <person name="Chaillou S."/>
            <person name="Anba-Mondoloni J."/>
            <person name="Loux V."/>
            <person name="Afzal M.I."/>
            <person name="Rahman A."/>
            <person name="Kergourlay G."/>
            <person name="Champomier-Verges M.C."/>
            <person name="Zagorec M."/>
            <person name="Dalgaard P."/>
            <person name="Leisner J.J."/>
            <person name="Prevost H."/>
            <person name="Revol-Junelles A.M."/>
            <person name="Borges F."/>
        </authorList>
    </citation>
    <scope>NUCLEOTIDE SEQUENCE</scope>
    <source>
        <strain evidence="4">LMA28</strain>
    </source>
</reference>
<keyword evidence="1" id="KW-0732">Signal</keyword>
<protein>
    <recommendedName>
        <fullName evidence="2">WxL domain-containing protein</fullName>
    </recommendedName>
</protein>
<evidence type="ECO:0000313" key="4">
    <source>
        <dbReference type="Proteomes" id="UP000000212"/>
    </source>
</evidence>
<sequence length="221" mass="23788">MKKSIGWLVVTIFGFGAPVFADSTGVITFEDDTNVVRPVNPMDPSKLGVEDPNNPATNNPGPLSLNVAPLQFDFGKQTTKDAILSYSAKDIGTQFIQVTDNRTDADGWALTIQRNELVSKGNAEIRGAKLTIPKGVIRNSLHVPATDSAENKHLKTQAVDVYGDNTPVTILSADQLNNNGKATTISVWESSKVRLTFKTLVTKKGAYISTVNWSLVTGPTS</sequence>
<gene>
    <name evidence="3" type="ORF">BN424_120</name>
</gene>
<feature type="chain" id="PRO_5003917076" description="WxL domain-containing protein" evidence="1">
    <location>
        <begin position="22"/>
        <end position="221"/>
    </location>
</feature>
<feature type="signal peptide" evidence="1">
    <location>
        <begin position="1"/>
        <end position="21"/>
    </location>
</feature>
<proteinExistence type="predicted"/>
<keyword evidence="4" id="KW-1185">Reference proteome</keyword>
<dbReference type="EMBL" id="HE999757">
    <property type="protein sequence ID" value="CCO09603.2"/>
    <property type="molecule type" value="Genomic_DNA"/>
</dbReference>
<organism evidence="3 4">
    <name type="scientific">Carnobacterium maltaromaticum LMA28</name>
    <dbReference type="NCBI Taxonomy" id="1234679"/>
    <lineage>
        <taxon>Bacteria</taxon>
        <taxon>Bacillati</taxon>
        <taxon>Bacillota</taxon>
        <taxon>Bacilli</taxon>
        <taxon>Lactobacillales</taxon>
        <taxon>Carnobacteriaceae</taxon>
        <taxon>Carnobacterium</taxon>
    </lineage>
</organism>
<dbReference type="HOGENOM" id="CLU_067278_3_1_9"/>
<dbReference type="OrthoDB" id="2195097at2"/>
<dbReference type="KEGG" id="cml:BN424_120"/>
<evidence type="ECO:0000259" key="2">
    <source>
        <dbReference type="Pfam" id="PF13731"/>
    </source>
</evidence>
<name>K8ECY4_CARML</name>
<dbReference type="AlphaFoldDB" id="K8ECY4"/>
<dbReference type="RefSeq" id="WP_015075184.1">
    <property type="nucleotide sequence ID" value="NC_019425.2"/>
</dbReference>
<dbReference type="Pfam" id="PF13731">
    <property type="entry name" value="WxL"/>
    <property type="match status" value="1"/>
</dbReference>
<feature type="domain" description="WxL" evidence="2">
    <location>
        <begin position="22"/>
        <end position="219"/>
    </location>
</feature>
<evidence type="ECO:0000313" key="3">
    <source>
        <dbReference type="EMBL" id="CCO09603.2"/>
    </source>
</evidence>